<evidence type="ECO:0000313" key="3">
    <source>
        <dbReference type="Proteomes" id="UP000252519"/>
    </source>
</evidence>
<accession>A0A368G3B0</accession>
<organism evidence="2 3">
    <name type="scientific">Ancylostoma caninum</name>
    <name type="common">Dog hookworm</name>
    <dbReference type="NCBI Taxonomy" id="29170"/>
    <lineage>
        <taxon>Eukaryota</taxon>
        <taxon>Metazoa</taxon>
        <taxon>Ecdysozoa</taxon>
        <taxon>Nematoda</taxon>
        <taxon>Chromadorea</taxon>
        <taxon>Rhabditida</taxon>
        <taxon>Rhabditina</taxon>
        <taxon>Rhabditomorpha</taxon>
        <taxon>Strongyloidea</taxon>
        <taxon>Ancylostomatidae</taxon>
        <taxon>Ancylostomatinae</taxon>
        <taxon>Ancylostoma</taxon>
    </lineage>
</organism>
<comment type="caution">
    <text evidence="2">The sequence shown here is derived from an EMBL/GenBank/DDBJ whole genome shotgun (WGS) entry which is preliminary data.</text>
</comment>
<dbReference type="AlphaFoldDB" id="A0A368G3B0"/>
<proteinExistence type="predicted"/>
<dbReference type="EMBL" id="JOJR01000367">
    <property type="protein sequence ID" value="RCN38916.1"/>
    <property type="molecule type" value="Genomic_DNA"/>
</dbReference>
<protein>
    <submittedName>
        <fullName evidence="2">Uncharacterized protein</fullName>
    </submittedName>
</protein>
<feature type="region of interest" description="Disordered" evidence="1">
    <location>
        <begin position="19"/>
        <end position="50"/>
    </location>
</feature>
<reference evidence="2 3" key="1">
    <citation type="submission" date="2014-10" db="EMBL/GenBank/DDBJ databases">
        <title>Draft genome of the hookworm Ancylostoma caninum.</title>
        <authorList>
            <person name="Mitreva M."/>
        </authorList>
    </citation>
    <scope>NUCLEOTIDE SEQUENCE [LARGE SCALE GENOMIC DNA]</scope>
    <source>
        <strain evidence="2 3">Baltimore</strain>
    </source>
</reference>
<feature type="compositionally biased region" description="Basic and acidic residues" evidence="1">
    <location>
        <begin position="33"/>
        <end position="47"/>
    </location>
</feature>
<evidence type="ECO:0000256" key="1">
    <source>
        <dbReference type="SAM" id="MobiDB-lite"/>
    </source>
</evidence>
<evidence type="ECO:0000313" key="2">
    <source>
        <dbReference type="EMBL" id="RCN38916.1"/>
    </source>
</evidence>
<sequence length="64" mass="7089">MSTVIGFLTDDEVKHKSKAIPAPDFLTDDECDGEHHTPMVTSDHTETEEGTPVIENVQHIEQKG</sequence>
<name>A0A368G3B0_ANCCA</name>
<dbReference type="Proteomes" id="UP000252519">
    <property type="component" value="Unassembled WGS sequence"/>
</dbReference>
<gene>
    <name evidence="2" type="ORF">ANCCAN_15143</name>
</gene>
<keyword evidence="3" id="KW-1185">Reference proteome</keyword>